<keyword evidence="5 9" id="KW-1133">Transmembrane helix</keyword>
<dbReference type="EMBL" id="JAAAJA010000624">
    <property type="protein sequence ID" value="KAG0251055.1"/>
    <property type="molecule type" value="Genomic_DNA"/>
</dbReference>
<keyword evidence="6" id="KW-0406">Ion transport</keyword>
<keyword evidence="7 9" id="KW-0472">Membrane</keyword>
<feature type="compositionally biased region" description="Low complexity" evidence="8">
    <location>
        <begin position="168"/>
        <end position="187"/>
    </location>
</feature>
<evidence type="ECO:0000256" key="5">
    <source>
        <dbReference type="ARBA" id="ARBA00022989"/>
    </source>
</evidence>
<dbReference type="InterPro" id="IPR002490">
    <property type="entry name" value="V-ATPase_116kDa_su"/>
</dbReference>
<protein>
    <submittedName>
        <fullName evidence="10">H(+)-transporting V0 sector ATPase subunit a</fullName>
    </submittedName>
</protein>
<dbReference type="GO" id="GO:0007035">
    <property type="term" value="P:vacuolar acidification"/>
    <property type="evidence" value="ECO:0007669"/>
    <property type="project" value="TreeGrafter"/>
</dbReference>
<accession>A0A9P6PS98</accession>
<dbReference type="PANTHER" id="PTHR11629">
    <property type="entry name" value="VACUOLAR PROTON ATPASES"/>
    <property type="match status" value="1"/>
</dbReference>
<evidence type="ECO:0000256" key="8">
    <source>
        <dbReference type="SAM" id="MobiDB-lite"/>
    </source>
</evidence>
<evidence type="ECO:0000313" key="10">
    <source>
        <dbReference type="EMBL" id="KAG0251055.1"/>
    </source>
</evidence>
<evidence type="ECO:0000313" key="11">
    <source>
        <dbReference type="Proteomes" id="UP000726737"/>
    </source>
</evidence>
<dbReference type="GO" id="GO:0046961">
    <property type="term" value="F:proton-transporting ATPase activity, rotational mechanism"/>
    <property type="evidence" value="ECO:0007669"/>
    <property type="project" value="InterPro"/>
</dbReference>
<feature type="transmembrane region" description="Helical" evidence="9">
    <location>
        <begin position="717"/>
        <end position="734"/>
    </location>
</feature>
<name>A0A9P6PS98_9FUNG</name>
<evidence type="ECO:0000256" key="9">
    <source>
        <dbReference type="SAM" id="Phobius"/>
    </source>
</evidence>
<keyword evidence="11" id="KW-1185">Reference proteome</keyword>
<dbReference type="OrthoDB" id="10264220at2759"/>
<proteinExistence type="inferred from homology"/>
<feature type="transmembrane region" description="Helical" evidence="9">
    <location>
        <begin position="1044"/>
        <end position="1062"/>
    </location>
</feature>
<feature type="transmembrane region" description="Helical" evidence="9">
    <location>
        <begin position="672"/>
        <end position="696"/>
    </location>
</feature>
<dbReference type="Proteomes" id="UP000726737">
    <property type="component" value="Unassembled WGS sequence"/>
</dbReference>
<feature type="transmembrane region" description="Helical" evidence="9">
    <location>
        <begin position="1013"/>
        <end position="1038"/>
    </location>
</feature>
<organism evidence="10 11">
    <name type="scientific">Mortierella polycephala</name>
    <dbReference type="NCBI Taxonomy" id="41804"/>
    <lineage>
        <taxon>Eukaryota</taxon>
        <taxon>Fungi</taxon>
        <taxon>Fungi incertae sedis</taxon>
        <taxon>Mucoromycota</taxon>
        <taxon>Mortierellomycotina</taxon>
        <taxon>Mortierellomycetes</taxon>
        <taxon>Mortierellales</taxon>
        <taxon>Mortierellaceae</taxon>
        <taxon>Mortierella</taxon>
    </lineage>
</organism>
<evidence type="ECO:0000256" key="4">
    <source>
        <dbReference type="ARBA" id="ARBA00022692"/>
    </source>
</evidence>
<dbReference type="AlphaFoldDB" id="A0A9P6PS98"/>
<feature type="region of interest" description="Disordered" evidence="8">
    <location>
        <begin position="339"/>
        <end position="359"/>
    </location>
</feature>
<feature type="compositionally biased region" description="Basic and acidic residues" evidence="8">
    <location>
        <begin position="225"/>
        <end position="235"/>
    </location>
</feature>
<comment type="caution">
    <text evidence="10">The sequence shown here is derived from an EMBL/GenBank/DDBJ whole genome shotgun (WGS) entry which is preliminary data.</text>
</comment>
<evidence type="ECO:0000256" key="1">
    <source>
        <dbReference type="ARBA" id="ARBA00004141"/>
    </source>
</evidence>
<dbReference type="GO" id="GO:0051117">
    <property type="term" value="F:ATPase binding"/>
    <property type="evidence" value="ECO:0007669"/>
    <property type="project" value="TreeGrafter"/>
</dbReference>
<feature type="transmembrane region" description="Helical" evidence="9">
    <location>
        <begin position="796"/>
        <end position="814"/>
    </location>
</feature>
<feature type="compositionally biased region" description="Polar residues" evidence="8">
    <location>
        <begin position="157"/>
        <end position="167"/>
    </location>
</feature>
<dbReference type="GO" id="GO:0033179">
    <property type="term" value="C:proton-transporting V-type ATPase, V0 domain"/>
    <property type="evidence" value="ECO:0007669"/>
    <property type="project" value="InterPro"/>
</dbReference>
<feature type="transmembrane region" description="Helical" evidence="9">
    <location>
        <begin position="826"/>
        <end position="849"/>
    </location>
</feature>
<sequence>MWKDLGKLVHYDKTRKCTLTYSQSAVASMKNSMREIKRINEVNAGYHCQRELCSCGQPKAVGYWPLSPVLIKSTLACIIVATLEYSKGHHHHLHLHLHLHHHHLFSYLAILFLQGFVKQSVRHRLLLYSHCGYILTIQRITSLFKPAGGDYVPLESLQRNSSNSQPQADTLATSTSSTAAVAGSNTTGVLTSRLRAPSNNNDVDATNPFADQHADSPELVPSSTRQERRIDPFQQQEDIRNLYRNSSIESGARGAMSESTLFRSEEMSLIQLYIPAEVAQPTVAELGELGLIQFRDLNPDVNAFQRAFVNEIRRFDEMERQLRFFTSQIEKAEIPVRSTHSSAHISRARSRQELDELEESLSEHENRVLQMNNSHETMQRRFLELNELKYVLRETNEFFQEAASHQEDIRNSFDEPDAPLLEDLEAGHVQETQNDGLNLGNVTGVIPRSKMLTFERILWRSLRGNLYMNTVEIDESIVDPSTDTLVEKNVFIIFAHGQEILAKIRKIAESLGATLYPIDPSSERRRQALHDVVRHIEEFNSVLANTTQARRHELMRISENLATWMTIVKKEKATYHMMNHFNYDINRKCLIAEGWCPTNEVITIQAALRGVMERSGSNVPSILNQLRTQKEPPTYHKTNKFTAGFQTIVDAYGMARYREVNPGLFTVISFPFLFAVMFGDVGHGILVLLMGLYLVMNERKLAGIGGEMFEMVFGGRYIVLLMGAFSIFTGMMYNDIFSRALPLFKSGWHFDIPDDYDGQTVLVAQPTGNIYPFGIDYAWHGTENFLLFTNSYKMKMSVILGVIHMSFGICMVYYNAKFFRRPIDIIGGFIPQMVFMQCLFGYLIMMILYKWTVDWNETDAAGQAVRNSPPSLLNTMIYMFLSPGSVADADKLYPGQSFVQGLLVLVAFICIPWMLFLKPYYLKHEHSKARAMGYHQPSENNVRISTDSSHTDEAAGAVVAENSNEHEEEFEFSEELIHQVIHTIDFCLGCISNTASYLRLWALSLAHAQLSEVLWTMTLGMAWGFTGAIGAVMTIFMFTMWFSLTLFILVGMEGLSAFLHALRLHWVEFNNKFYQGTGYAFEPFSFAAVLAEKDVA</sequence>
<gene>
    <name evidence="10" type="primary">VPH1_2</name>
    <name evidence="10" type="ORF">BG011_007885</name>
</gene>
<reference evidence="10" key="1">
    <citation type="journal article" date="2020" name="Fungal Divers.">
        <title>Resolving the Mortierellaceae phylogeny through synthesis of multi-gene phylogenetics and phylogenomics.</title>
        <authorList>
            <person name="Vandepol N."/>
            <person name="Liber J."/>
            <person name="Desiro A."/>
            <person name="Na H."/>
            <person name="Kennedy M."/>
            <person name="Barry K."/>
            <person name="Grigoriev I.V."/>
            <person name="Miller A.N."/>
            <person name="O'Donnell K."/>
            <person name="Stajich J.E."/>
            <person name="Bonito G."/>
        </authorList>
    </citation>
    <scope>NUCLEOTIDE SEQUENCE</scope>
    <source>
        <strain evidence="10">KOD948</strain>
    </source>
</reference>
<evidence type="ECO:0000256" key="6">
    <source>
        <dbReference type="ARBA" id="ARBA00023065"/>
    </source>
</evidence>
<comment type="similarity">
    <text evidence="2">Belongs to the V-ATPase 116 kDa subunit family.</text>
</comment>
<dbReference type="GO" id="GO:0000329">
    <property type="term" value="C:fungal-type vacuole membrane"/>
    <property type="evidence" value="ECO:0007669"/>
    <property type="project" value="TreeGrafter"/>
</dbReference>
<keyword evidence="4 9" id="KW-0812">Transmembrane</keyword>
<dbReference type="Pfam" id="PF01496">
    <property type="entry name" value="V_ATPase_I"/>
    <property type="match status" value="1"/>
</dbReference>
<feature type="region of interest" description="Disordered" evidence="8">
    <location>
        <begin position="156"/>
        <end position="235"/>
    </location>
</feature>
<evidence type="ECO:0000256" key="3">
    <source>
        <dbReference type="ARBA" id="ARBA00022448"/>
    </source>
</evidence>
<evidence type="ECO:0000256" key="7">
    <source>
        <dbReference type="ARBA" id="ARBA00023136"/>
    </source>
</evidence>
<dbReference type="PANTHER" id="PTHR11629:SF63">
    <property type="entry name" value="V-TYPE PROTON ATPASE SUBUNIT A"/>
    <property type="match status" value="1"/>
</dbReference>
<evidence type="ECO:0000256" key="2">
    <source>
        <dbReference type="ARBA" id="ARBA00009904"/>
    </source>
</evidence>
<dbReference type="GO" id="GO:0016471">
    <property type="term" value="C:vacuolar proton-transporting V-type ATPase complex"/>
    <property type="evidence" value="ECO:0007669"/>
    <property type="project" value="TreeGrafter"/>
</dbReference>
<feature type="transmembrane region" description="Helical" evidence="9">
    <location>
        <begin position="898"/>
        <end position="917"/>
    </location>
</feature>
<keyword evidence="3" id="KW-0813">Transport</keyword>
<comment type="subcellular location">
    <subcellularLocation>
        <location evidence="1">Membrane</location>
        <topology evidence="1">Multi-pass membrane protein</topology>
    </subcellularLocation>
</comment>